<proteinExistence type="predicted"/>
<dbReference type="SUPFAM" id="SSF51261">
    <property type="entry name" value="Duplicated hybrid motif"/>
    <property type="match status" value="1"/>
</dbReference>
<comment type="caution">
    <text evidence="2">The sequence shown here is derived from an EMBL/GenBank/DDBJ whole genome shotgun (WGS) entry which is preliminary data.</text>
</comment>
<sequence length="614" mass="67525">MFTKRSFGLVILFVLFCSSGFGMVYPIGDMAVKPTTSFDSGNGYVITQGFLATRVMDGVEKTHLGVDLATYNNASGGDVYAIDAGIVADVQYSQATTGWGTMVRIRHQLPDGTVYYSQSAHLLYGSVTVSKDSTVVIGQVIGQVGSTGYSTNPHLDFEVKRLDNDGCGYLPDSDCSNDSVDNYYDPLDFIEAHNQPSTVARYSNGALNQPILDCFNRNGGADHFGQPFNNNGGGVYVHDWYSLDGSNFVTIQDFYHPGYDFYSAIIESSAMSAAFELKAGFRWYYMDQLAGYGPSTLNAPLCDERAFVDSNGLFGPANQIYVRQDFQTGKTLIWNLATGIQMVDTPSDGFHIALGGQESIDIWTSSVSYNQVILNWLLPFAGSSVVYRNDWPIHTTTDQLLTDNTALSNTTYRYYVQATSSDNGVVMRSPVLEVTTPANPNRYTITAQLRSGDYDTVDVEIVENTLYPYAPFHCFVRNDGAESYKVAATSWSFSGLQTGVSHTFYCEALTASDLVLGRSNVVTVFVPVPPTVTPTPTWTPRPDPNVPFKIVDGMHLTVIGDIFRVSFTAEAYQTVTLDRFSAKGYIQDPWGDQYSRSWPAVQFSPPLVMNPGDR</sequence>
<dbReference type="AlphaFoldDB" id="A0A1G1XX23"/>
<dbReference type="Pfam" id="PF01551">
    <property type="entry name" value="Peptidase_M23"/>
    <property type="match status" value="1"/>
</dbReference>
<dbReference type="GO" id="GO:0004222">
    <property type="term" value="F:metalloendopeptidase activity"/>
    <property type="evidence" value="ECO:0007669"/>
    <property type="project" value="TreeGrafter"/>
</dbReference>
<dbReference type="InterPro" id="IPR050570">
    <property type="entry name" value="Cell_wall_metabolism_enzyme"/>
</dbReference>
<dbReference type="CDD" id="cd12797">
    <property type="entry name" value="M23_peptidase"/>
    <property type="match status" value="1"/>
</dbReference>
<dbReference type="InterPro" id="IPR016047">
    <property type="entry name" value="M23ase_b-sheet_dom"/>
</dbReference>
<dbReference type="PANTHER" id="PTHR21666">
    <property type="entry name" value="PEPTIDASE-RELATED"/>
    <property type="match status" value="1"/>
</dbReference>
<dbReference type="Gene3D" id="2.70.70.10">
    <property type="entry name" value="Glucose Permease (Domain IIA)"/>
    <property type="match status" value="1"/>
</dbReference>
<dbReference type="EMBL" id="MHIC01000026">
    <property type="protein sequence ID" value="OGY44619.1"/>
    <property type="molecule type" value="Genomic_DNA"/>
</dbReference>
<dbReference type="STRING" id="1797533.A2731_00960"/>
<dbReference type="PANTHER" id="PTHR21666:SF270">
    <property type="entry name" value="MUREIN HYDROLASE ACTIVATOR ENVC"/>
    <property type="match status" value="1"/>
</dbReference>
<evidence type="ECO:0000259" key="1">
    <source>
        <dbReference type="Pfam" id="PF01551"/>
    </source>
</evidence>
<dbReference type="InterPro" id="IPR011055">
    <property type="entry name" value="Dup_hybrid_motif"/>
</dbReference>
<evidence type="ECO:0000313" key="2">
    <source>
        <dbReference type="EMBL" id="OGY44619.1"/>
    </source>
</evidence>
<evidence type="ECO:0000313" key="3">
    <source>
        <dbReference type="Proteomes" id="UP000176241"/>
    </source>
</evidence>
<organism evidence="2 3">
    <name type="scientific">Candidatus Buchananbacteria bacterium RIFCSPHIGHO2_01_FULL_39_8</name>
    <dbReference type="NCBI Taxonomy" id="1797533"/>
    <lineage>
        <taxon>Bacteria</taxon>
        <taxon>Candidatus Buchananiibacteriota</taxon>
    </lineage>
</organism>
<reference evidence="2 3" key="1">
    <citation type="journal article" date="2016" name="Nat. Commun.">
        <title>Thousands of microbial genomes shed light on interconnected biogeochemical processes in an aquifer system.</title>
        <authorList>
            <person name="Anantharaman K."/>
            <person name="Brown C.T."/>
            <person name="Hug L.A."/>
            <person name="Sharon I."/>
            <person name="Castelle C.J."/>
            <person name="Probst A.J."/>
            <person name="Thomas B.C."/>
            <person name="Singh A."/>
            <person name="Wilkins M.J."/>
            <person name="Karaoz U."/>
            <person name="Brodie E.L."/>
            <person name="Williams K.H."/>
            <person name="Hubbard S.S."/>
            <person name="Banfield J.F."/>
        </authorList>
    </citation>
    <scope>NUCLEOTIDE SEQUENCE [LARGE SCALE GENOMIC DNA]</scope>
</reference>
<accession>A0A1G1XX23</accession>
<dbReference type="Proteomes" id="UP000176241">
    <property type="component" value="Unassembled WGS sequence"/>
</dbReference>
<name>A0A1G1XX23_9BACT</name>
<gene>
    <name evidence="2" type="ORF">A2731_00960</name>
</gene>
<protein>
    <recommendedName>
        <fullName evidence="1">M23ase beta-sheet core domain-containing protein</fullName>
    </recommendedName>
</protein>
<feature type="domain" description="M23ase beta-sheet core" evidence="1">
    <location>
        <begin position="62"/>
        <end position="161"/>
    </location>
</feature>